<organism evidence="1 2">
    <name type="scientific">Mycobacterium aquaticum</name>
    <dbReference type="NCBI Taxonomy" id="1927124"/>
    <lineage>
        <taxon>Bacteria</taxon>
        <taxon>Bacillati</taxon>
        <taxon>Actinomycetota</taxon>
        <taxon>Actinomycetes</taxon>
        <taxon>Mycobacteriales</taxon>
        <taxon>Mycobacteriaceae</taxon>
        <taxon>Mycobacterium</taxon>
    </lineage>
</organism>
<name>A0A1X0A513_9MYCO</name>
<dbReference type="EMBL" id="MVHF01000054">
    <property type="protein sequence ID" value="ORA25159.1"/>
    <property type="molecule type" value="Genomic_DNA"/>
</dbReference>
<dbReference type="AlphaFoldDB" id="A0A1X0A513"/>
<dbReference type="OrthoDB" id="4685647at2"/>
<gene>
    <name evidence="1" type="ORF">BST13_33085</name>
</gene>
<dbReference type="Proteomes" id="UP000192448">
    <property type="component" value="Unassembled WGS sequence"/>
</dbReference>
<reference evidence="1 2" key="1">
    <citation type="submission" date="2017-02" db="EMBL/GenBank/DDBJ databases">
        <title>The new phylogeny of genus Mycobacterium.</title>
        <authorList>
            <person name="Tortoli E."/>
            <person name="Trovato A."/>
            <person name="Cirillo D.M."/>
        </authorList>
    </citation>
    <scope>NUCLEOTIDE SEQUENCE [LARGE SCALE GENOMIC DNA]</scope>
    <source>
        <strain evidence="1 2">RW6</strain>
    </source>
</reference>
<evidence type="ECO:0000313" key="1">
    <source>
        <dbReference type="EMBL" id="ORA25159.1"/>
    </source>
</evidence>
<proteinExistence type="predicted"/>
<comment type="caution">
    <text evidence="1">The sequence shown here is derived from an EMBL/GenBank/DDBJ whole genome shotgun (WGS) entry which is preliminary data.</text>
</comment>
<dbReference type="RefSeq" id="WP_083169733.1">
    <property type="nucleotide sequence ID" value="NZ_MVHF01000054.1"/>
</dbReference>
<sequence length="286" mass="31656">MSKNLRPYQWQIGNVVFGRGTLYPLLGTVIQSYNVNNQDFQVPLADEVRMGQDSLQAGPITFTIGVIDNAPLPHIAGHLPDTLTAKSSKLLSALQKEWKADEIKQQWGALKPLTYCDGYGVVRQIYGRPRKFTYTPKRQGSQFHKVTAEYARVDTLSYTEQETGAALAVNTAPVFYTRDGGDAPSWFRVVFIGPAVNPFAIVGECEIQLQYTIPAGVRVEVNSYPWSRRIIDSNGLNLRTTLIGNTRYLDQLQIPADAPIPMSWTATGTTGASGCTVLWRDALNTL</sequence>
<evidence type="ECO:0000313" key="2">
    <source>
        <dbReference type="Proteomes" id="UP000192448"/>
    </source>
</evidence>
<dbReference type="STRING" id="1927124.BST13_33085"/>
<keyword evidence="2" id="KW-1185">Reference proteome</keyword>
<accession>A0A1X0A513</accession>
<protein>
    <submittedName>
        <fullName evidence="1">Uncharacterized protein</fullName>
    </submittedName>
</protein>